<name>A0ABW0QN81_9GAMM</name>
<comment type="caution">
    <text evidence="1">The sequence shown here is derived from an EMBL/GenBank/DDBJ whole genome shotgun (WGS) entry which is preliminary data.</text>
</comment>
<reference evidence="2" key="1">
    <citation type="journal article" date="2019" name="Int. J. Syst. Evol. Microbiol.">
        <title>The Global Catalogue of Microorganisms (GCM) 10K type strain sequencing project: providing services to taxonomists for standard genome sequencing and annotation.</title>
        <authorList>
            <consortium name="The Broad Institute Genomics Platform"/>
            <consortium name="The Broad Institute Genome Sequencing Center for Infectious Disease"/>
            <person name="Wu L."/>
            <person name="Ma J."/>
        </authorList>
    </citation>
    <scope>NUCLEOTIDE SEQUENCE [LARGE SCALE GENOMIC DNA]</scope>
    <source>
        <strain evidence="2">CGMCC 1.16619</strain>
    </source>
</reference>
<keyword evidence="2" id="KW-1185">Reference proteome</keyword>
<proteinExistence type="predicted"/>
<evidence type="ECO:0000313" key="1">
    <source>
        <dbReference type="EMBL" id="MFC5526243.1"/>
    </source>
</evidence>
<dbReference type="Proteomes" id="UP001596114">
    <property type="component" value="Unassembled WGS sequence"/>
</dbReference>
<accession>A0ABW0QN81</accession>
<organism evidence="1 2">
    <name type="scientific">Rhodanobacter ginsengisoli</name>
    <dbReference type="NCBI Taxonomy" id="418646"/>
    <lineage>
        <taxon>Bacteria</taxon>
        <taxon>Pseudomonadati</taxon>
        <taxon>Pseudomonadota</taxon>
        <taxon>Gammaproteobacteria</taxon>
        <taxon>Lysobacterales</taxon>
        <taxon>Rhodanobacteraceae</taxon>
        <taxon>Rhodanobacter</taxon>
    </lineage>
</organism>
<evidence type="ECO:0000313" key="2">
    <source>
        <dbReference type="Proteomes" id="UP001596114"/>
    </source>
</evidence>
<gene>
    <name evidence="1" type="ORF">ACFPPA_10865</name>
</gene>
<dbReference type="EMBL" id="JBHSNF010000002">
    <property type="protein sequence ID" value="MFC5526243.1"/>
    <property type="molecule type" value="Genomic_DNA"/>
</dbReference>
<sequence length="157" mass="16447">MPLLALASCSACATQPVSGSLCEAPQATYLSCQTARHKTISLCGALPSALQYRYGKAGHVELAFPDDAAQGAQQFAYAHYSRYQVERTEISFSHGAADYTLFDYTEDGHRTAGVQVSTADGKAAEIRCAGVIQGALSPLGKSLKCDADSALNGGHCP</sequence>
<dbReference type="RefSeq" id="WP_377319784.1">
    <property type="nucleotide sequence ID" value="NZ_JBHSNF010000002.1"/>
</dbReference>
<evidence type="ECO:0008006" key="3">
    <source>
        <dbReference type="Google" id="ProtNLM"/>
    </source>
</evidence>
<protein>
    <recommendedName>
        <fullName evidence="3">Lipoprotein</fullName>
    </recommendedName>
</protein>